<evidence type="ECO:0000313" key="3">
    <source>
        <dbReference type="Proteomes" id="UP000824469"/>
    </source>
</evidence>
<feature type="region of interest" description="Disordered" evidence="1">
    <location>
        <begin position="18"/>
        <end position="54"/>
    </location>
</feature>
<protein>
    <submittedName>
        <fullName evidence="2">Uncharacterized protein</fullName>
    </submittedName>
</protein>
<evidence type="ECO:0000313" key="2">
    <source>
        <dbReference type="EMBL" id="KAH9305435.1"/>
    </source>
</evidence>
<keyword evidence="3" id="KW-1185">Reference proteome</keyword>
<sequence length="126" mass="14619">MTRTGRFARNRESSYWDIRDEGTRGTRIAEGAESQSNNATCHRPNEGRGSPFRADRKFLAQAVWDIRDIKTRRARRSRKGREPTRSRHVSQGKESKGQRENFEGSARANQKRTRVLWNRECGAREG</sequence>
<gene>
    <name evidence="2" type="ORF">KI387_009839</name>
</gene>
<proteinExistence type="predicted"/>
<dbReference type="Proteomes" id="UP000824469">
    <property type="component" value="Unassembled WGS sequence"/>
</dbReference>
<dbReference type="EMBL" id="JAHRHJ020000008">
    <property type="protein sequence ID" value="KAH9305435.1"/>
    <property type="molecule type" value="Genomic_DNA"/>
</dbReference>
<organism evidence="2 3">
    <name type="scientific">Taxus chinensis</name>
    <name type="common">Chinese yew</name>
    <name type="synonym">Taxus wallichiana var. chinensis</name>
    <dbReference type="NCBI Taxonomy" id="29808"/>
    <lineage>
        <taxon>Eukaryota</taxon>
        <taxon>Viridiplantae</taxon>
        <taxon>Streptophyta</taxon>
        <taxon>Embryophyta</taxon>
        <taxon>Tracheophyta</taxon>
        <taxon>Spermatophyta</taxon>
        <taxon>Pinopsida</taxon>
        <taxon>Pinidae</taxon>
        <taxon>Conifers II</taxon>
        <taxon>Cupressales</taxon>
        <taxon>Taxaceae</taxon>
        <taxon>Taxus</taxon>
    </lineage>
</organism>
<name>A0AA38KTT1_TAXCH</name>
<feature type="region of interest" description="Disordered" evidence="1">
    <location>
        <begin position="71"/>
        <end position="126"/>
    </location>
</feature>
<reference evidence="2 3" key="1">
    <citation type="journal article" date="2021" name="Nat. Plants">
        <title>The Taxus genome provides insights into paclitaxel biosynthesis.</title>
        <authorList>
            <person name="Xiong X."/>
            <person name="Gou J."/>
            <person name="Liao Q."/>
            <person name="Li Y."/>
            <person name="Zhou Q."/>
            <person name="Bi G."/>
            <person name="Li C."/>
            <person name="Du R."/>
            <person name="Wang X."/>
            <person name="Sun T."/>
            <person name="Guo L."/>
            <person name="Liang H."/>
            <person name="Lu P."/>
            <person name="Wu Y."/>
            <person name="Zhang Z."/>
            <person name="Ro D.K."/>
            <person name="Shang Y."/>
            <person name="Huang S."/>
            <person name="Yan J."/>
        </authorList>
    </citation>
    <scope>NUCLEOTIDE SEQUENCE [LARGE SCALE GENOMIC DNA]</scope>
    <source>
        <strain evidence="2">Ta-2019</strain>
    </source>
</reference>
<feature type="compositionally biased region" description="Basic and acidic residues" evidence="1">
    <location>
        <begin position="80"/>
        <end position="102"/>
    </location>
</feature>
<accession>A0AA38KTT1</accession>
<evidence type="ECO:0000256" key="1">
    <source>
        <dbReference type="SAM" id="MobiDB-lite"/>
    </source>
</evidence>
<comment type="caution">
    <text evidence="2">The sequence shown here is derived from an EMBL/GenBank/DDBJ whole genome shotgun (WGS) entry which is preliminary data.</text>
</comment>
<feature type="non-terminal residue" evidence="2">
    <location>
        <position position="126"/>
    </location>
</feature>
<dbReference type="AlphaFoldDB" id="A0AA38KTT1"/>